<keyword evidence="4" id="KW-1185">Reference proteome</keyword>
<gene>
    <name evidence="2" type="ORF">SI7747_04005353</name>
    <name evidence="3" type="ORF">SI8410_04005857</name>
</gene>
<dbReference type="AlphaFoldDB" id="A0A7I8IN80"/>
<protein>
    <submittedName>
        <fullName evidence="2">Uncharacterized protein</fullName>
    </submittedName>
</protein>
<dbReference type="EMBL" id="LR746267">
    <property type="protein sequence ID" value="CAA7395196.1"/>
    <property type="molecule type" value="Genomic_DNA"/>
</dbReference>
<dbReference type="Proteomes" id="UP000663760">
    <property type="component" value="Chromosome 4"/>
</dbReference>
<evidence type="ECO:0000313" key="3">
    <source>
        <dbReference type="EMBL" id="CAA7395196.1"/>
    </source>
</evidence>
<sequence length="33" mass="4079">MHETYAMTDRDLSCLVHFNYMDIMNVFLFMIYL</sequence>
<proteinExistence type="predicted"/>
<evidence type="ECO:0000313" key="4">
    <source>
        <dbReference type="Proteomes" id="UP000663760"/>
    </source>
</evidence>
<reference evidence="2" key="1">
    <citation type="submission" date="2019-12" db="EMBL/GenBank/DDBJ databases">
        <authorList>
            <person name="Scholz U."/>
            <person name="Mascher M."/>
            <person name="Fiebig A."/>
        </authorList>
    </citation>
    <scope>NUCLEOTIDE SEQUENCE</scope>
</reference>
<name>A0A7I8IN80_SPIIN</name>
<accession>A0A7I8IN80</accession>
<organism evidence="2">
    <name type="scientific">Spirodela intermedia</name>
    <name type="common">Intermediate duckweed</name>
    <dbReference type="NCBI Taxonomy" id="51605"/>
    <lineage>
        <taxon>Eukaryota</taxon>
        <taxon>Viridiplantae</taxon>
        <taxon>Streptophyta</taxon>
        <taxon>Embryophyta</taxon>
        <taxon>Tracheophyta</taxon>
        <taxon>Spermatophyta</taxon>
        <taxon>Magnoliopsida</taxon>
        <taxon>Liliopsida</taxon>
        <taxon>Araceae</taxon>
        <taxon>Lemnoideae</taxon>
        <taxon>Spirodela</taxon>
    </lineage>
</organism>
<keyword evidence="1" id="KW-0812">Transmembrane</keyword>
<evidence type="ECO:0000313" key="2">
    <source>
        <dbReference type="EMBL" id="CAA2619186.1"/>
    </source>
</evidence>
<feature type="transmembrane region" description="Helical" evidence="1">
    <location>
        <begin position="12"/>
        <end position="32"/>
    </location>
</feature>
<keyword evidence="1" id="KW-0472">Membrane</keyword>
<evidence type="ECO:0000256" key="1">
    <source>
        <dbReference type="SAM" id="Phobius"/>
    </source>
</evidence>
<dbReference type="EMBL" id="LR743591">
    <property type="protein sequence ID" value="CAA2619186.1"/>
    <property type="molecule type" value="Genomic_DNA"/>
</dbReference>
<keyword evidence="1" id="KW-1133">Transmembrane helix</keyword>